<dbReference type="SUPFAM" id="SSF46894">
    <property type="entry name" value="C-terminal effector domain of the bipartite response regulators"/>
    <property type="match status" value="1"/>
</dbReference>
<dbReference type="InterPro" id="IPR051677">
    <property type="entry name" value="AfsR-DnrI-RedD_regulator"/>
</dbReference>
<dbReference type="InterPro" id="IPR016032">
    <property type="entry name" value="Sig_transdc_resp-reg_C-effctor"/>
</dbReference>
<dbReference type="InterPro" id="IPR002182">
    <property type="entry name" value="NB-ARC"/>
</dbReference>
<dbReference type="Gene3D" id="3.40.50.300">
    <property type="entry name" value="P-loop containing nucleotide triphosphate hydrolases"/>
    <property type="match status" value="1"/>
</dbReference>
<comment type="caution">
    <text evidence="8">The sequence shown here is derived from an EMBL/GenBank/DDBJ whole genome shotgun (WGS) entry which is preliminary data.</text>
</comment>
<dbReference type="InterPro" id="IPR011990">
    <property type="entry name" value="TPR-like_helical_dom_sf"/>
</dbReference>
<comment type="similarity">
    <text evidence="1">Belongs to the AfsR/DnrI/RedD regulatory family.</text>
</comment>
<dbReference type="PROSITE" id="PS51755">
    <property type="entry name" value="OMPR_PHOB"/>
    <property type="match status" value="1"/>
</dbReference>
<dbReference type="GO" id="GO:0000160">
    <property type="term" value="P:phosphorelay signal transduction system"/>
    <property type="evidence" value="ECO:0007669"/>
    <property type="project" value="InterPro"/>
</dbReference>
<dbReference type="InterPro" id="IPR036388">
    <property type="entry name" value="WH-like_DNA-bd_sf"/>
</dbReference>
<evidence type="ECO:0000313" key="9">
    <source>
        <dbReference type="Proteomes" id="UP000569914"/>
    </source>
</evidence>
<proteinExistence type="inferred from homology"/>
<evidence type="ECO:0000256" key="2">
    <source>
        <dbReference type="ARBA" id="ARBA00023015"/>
    </source>
</evidence>
<dbReference type="Proteomes" id="UP000569914">
    <property type="component" value="Unassembled WGS sequence"/>
</dbReference>
<evidence type="ECO:0000256" key="5">
    <source>
        <dbReference type="PROSITE-ProRule" id="PRU01091"/>
    </source>
</evidence>
<keyword evidence="3 5" id="KW-0238">DNA-binding</keyword>
<dbReference type="InterPro" id="IPR027417">
    <property type="entry name" value="P-loop_NTPase"/>
</dbReference>
<dbReference type="SMART" id="SM00862">
    <property type="entry name" value="Trans_reg_C"/>
    <property type="match status" value="1"/>
</dbReference>
<dbReference type="GO" id="GO:0003677">
    <property type="term" value="F:DNA binding"/>
    <property type="evidence" value="ECO:0007669"/>
    <property type="project" value="UniProtKB-UniRule"/>
</dbReference>
<dbReference type="SMART" id="SM00028">
    <property type="entry name" value="TPR"/>
    <property type="match status" value="5"/>
</dbReference>
<dbReference type="GO" id="GO:0043531">
    <property type="term" value="F:ADP binding"/>
    <property type="evidence" value="ECO:0007669"/>
    <property type="project" value="InterPro"/>
</dbReference>
<feature type="domain" description="OmpR/PhoB-type" evidence="7">
    <location>
        <begin position="1"/>
        <end position="94"/>
    </location>
</feature>
<evidence type="ECO:0000256" key="4">
    <source>
        <dbReference type="ARBA" id="ARBA00023163"/>
    </source>
</evidence>
<evidence type="ECO:0000256" key="1">
    <source>
        <dbReference type="ARBA" id="ARBA00005820"/>
    </source>
</evidence>
<evidence type="ECO:0000256" key="6">
    <source>
        <dbReference type="SAM" id="MobiDB-lite"/>
    </source>
</evidence>
<gene>
    <name evidence="8" type="ORF">BKA15_003833</name>
</gene>
<name>A0A7Y9I8Y0_9ACTN</name>
<sequence>MDLRVLGPLEVVESGALVTLTGRRSRQVLAVLAAEAGNAVSTDRLIDAVWGPAPPASARTQVSIQVSGLRRAFAGAGAPADAIETTGTGYRLDSEAVRIDAHLAERALRDAAAAGRDEAVRLLRSALGLWRGRPYDDVELDVLEPVAHRLEELRLRIAEHLYGLELARGRAPWLIDELARLVDAAPIREGLRALLMTALWRTGRRAEALACFRDGRAKVVEELGVEPGSALRRLHQRILAEPEPESEPEPAPAPERSVVPAELPRASPGFSGRTAELERLTALLRCPEADQTVVVAVSGPGGIGKSELAVQAAHRAAADLPDGRLYVDLCGSTPGVEPVTPLAALTRMMRSLGADERSVPADPDEAAARFRSLTEGRRLLIVLDNARDAAQVAPLIPASRTCRVVITARVPLVGLAGVTHLPVEVLDEAGALAMAQALVDPVRWDRAAAAEMLRWCGGLPLAISIAAARLNSRPAWTLRDLADRLRDEAQRLDELATADRAVRVGFEASHCQLDPRQQRTFGLLGLLECADIGLPTAAALAGADPASTEAQLEGLVDVQLVDSPSPGRYRLHDLIRLYAREHLEAGTTSAERDGLTRRAVHFYLATARTACLLLNADATWRTGFGPDLPRRAGLGLRDRDEAYAWLRAESPNLPGVFRQAAALPDDGPRLVGALCAAVGLVLTLRGRAQDKLQLGRVALAAAAENDELRAIAHDCLGSALLRCGDPEQALHHLRSACDGFERAGNPAGAAVQLAAMATAFRLLGRLPEAVAHSTRAIEINRRIARRTALVDCLTSLGLTYRRMGKPDAELAVHAEAAAIAETLPERNWLANVLANLGEATRRVGRPAEALAVFARALDASGSSERTQTFLDAEIRWGIGRAHHDLGDAERAATEHRESARILDELGLIDAAERERIGGPGCPEPPEIIRRNT</sequence>
<dbReference type="SUPFAM" id="SSF48452">
    <property type="entry name" value="TPR-like"/>
    <property type="match status" value="2"/>
</dbReference>
<dbReference type="InterPro" id="IPR001867">
    <property type="entry name" value="OmpR/PhoB-type_DNA-bd"/>
</dbReference>
<dbReference type="Pfam" id="PF13424">
    <property type="entry name" value="TPR_12"/>
    <property type="match status" value="1"/>
</dbReference>
<reference evidence="8 9" key="1">
    <citation type="submission" date="2020-07" db="EMBL/GenBank/DDBJ databases">
        <title>Sequencing the genomes of 1000 actinobacteria strains.</title>
        <authorList>
            <person name="Klenk H.-P."/>
        </authorList>
    </citation>
    <scope>NUCLEOTIDE SEQUENCE [LARGE SCALE GENOMIC DNA]</scope>
    <source>
        <strain evidence="8 9">DSM 22083</strain>
    </source>
</reference>
<evidence type="ECO:0000256" key="3">
    <source>
        <dbReference type="ARBA" id="ARBA00023125"/>
    </source>
</evidence>
<dbReference type="Gene3D" id="1.25.40.10">
    <property type="entry name" value="Tetratricopeptide repeat domain"/>
    <property type="match status" value="2"/>
</dbReference>
<dbReference type="Pfam" id="PF03704">
    <property type="entry name" value="BTAD"/>
    <property type="match status" value="1"/>
</dbReference>
<feature type="region of interest" description="Disordered" evidence="6">
    <location>
        <begin position="241"/>
        <end position="271"/>
    </location>
</feature>
<dbReference type="SMART" id="SM01043">
    <property type="entry name" value="BTAD"/>
    <property type="match status" value="1"/>
</dbReference>
<dbReference type="PANTHER" id="PTHR35807:SF1">
    <property type="entry name" value="TRANSCRIPTIONAL REGULATOR REDD"/>
    <property type="match status" value="1"/>
</dbReference>
<dbReference type="Pfam" id="PF00486">
    <property type="entry name" value="Trans_reg_C"/>
    <property type="match status" value="1"/>
</dbReference>
<dbReference type="AlphaFoldDB" id="A0A7Y9I8Y0"/>
<dbReference type="InterPro" id="IPR005158">
    <property type="entry name" value="BTAD"/>
</dbReference>
<dbReference type="RefSeq" id="WP_179753350.1">
    <property type="nucleotide sequence ID" value="NZ_JACCBU010000001.1"/>
</dbReference>
<protein>
    <submittedName>
        <fullName evidence="8">DNA-binding SARP family transcriptional activator/tetratricopeptide (TPR) repeat protein</fullName>
    </submittedName>
</protein>
<dbReference type="SUPFAM" id="SSF52540">
    <property type="entry name" value="P-loop containing nucleoside triphosphate hydrolases"/>
    <property type="match status" value="1"/>
</dbReference>
<keyword evidence="4" id="KW-0804">Transcription</keyword>
<dbReference type="Gene3D" id="1.10.10.10">
    <property type="entry name" value="Winged helix-like DNA-binding domain superfamily/Winged helix DNA-binding domain"/>
    <property type="match status" value="1"/>
</dbReference>
<organism evidence="8 9">
    <name type="scientific">Microlunatus parietis</name>
    <dbReference type="NCBI Taxonomy" id="682979"/>
    <lineage>
        <taxon>Bacteria</taxon>
        <taxon>Bacillati</taxon>
        <taxon>Actinomycetota</taxon>
        <taxon>Actinomycetes</taxon>
        <taxon>Propionibacteriales</taxon>
        <taxon>Propionibacteriaceae</taxon>
        <taxon>Microlunatus</taxon>
    </lineage>
</organism>
<keyword evidence="2" id="KW-0805">Transcription regulation</keyword>
<keyword evidence="9" id="KW-1185">Reference proteome</keyword>
<dbReference type="CDD" id="cd15831">
    <property type="entry name" value="BTAD"/>
    <property type="match status" value="1"/>
</dbReference>
<dbReference type="PANTHER" id="PTHR35807">
    <property type="entry name" value="TRANSCRIPTIONAL REGULATOR REDD-RELATED"/>
    <property type="match status" value="1"/>
</dbReference>
<dbReference type="InterPro" id="IPR019734">
    <property type="entry name" value="TPR_rpt"/>
</dbReference>
<evidence type="ECO:0000313" key="8">
    <source>
        <dbReference type="EMBL" id="NYE72504.1"/>
    </source>
</evidence>
<dbReference type="PRINTS" id="PR00364">
    <property type="entry name" value="DISEASERSIST"/>
</dbReference>
<dbReference type="EMBL" id="JACCBU010000001">
    <property type="protein sequence ID" value="NYE72504.1"/>
    <property type="molecule type" value="Genomic_DNA"/>
</dbReference>
<accession>A0A7Y9I8Y0</accession>
<evidence type="ECO:0000259" key="7">
    <source>
        <dbReference type="PROSITE" id="PS51755"/>
    </source>
</evidence>
<dbReference type="Pfam" id="PF00931">
    <property type="entry name" value="NB-ARC"/>
    <property type="match status" value="1"/>
</dbReference>
<feature type="DNA-binding region" description="OmpR/PhoB-type" evidence="5">
    <location>
        <begin position="1"/>
        <end position="94"/>
    </location>
</feature>
<dbReference type="GO" id="GO:0006355">
    <property type="term" value="P:regulation of DNA-templated transcription"/>
    <property type="evidence" value="ECO:0007669"/>
    <property type="project" value="InterPro"/>
</dbReference>